<evidence type="ECO:0008006" key="3">
    <source>
        <dbReference type="Google" id="ProtNLM"/>
    </source>
</evidence>
<sequence>MGLKLIMKSVALFFIYSVNVYAFGIFNDEKQLSWESLVIPTKTVDNPFENMSYENINTLREYSGLKDVLNKSNVKLDSESQQFIKDKLSSLESQLEKQGLDANELYRVRSEITEMNRRNIYSPNPQVIDKNWIIGGYLVPIDMDGMKVTRFFLVPIAGQCIHTPAPAANQIILVTYDDGIAMNSLEDPLWISGKLETELNTDNATYYDGINKVESLYQMDAENVEYMAK</sequence>
<organism evidence="1 2">
    <name type="scientific">Vibrio superstes NBRC 103154</name>
    <dbReference type="NCBI Taxonomy" id="1219062"/>
    <lineage>
        <taxon>Bacteria</taxon>
        <taxon>Pseudomonadati</taxon>
        <taxon>Pseudomonadota</taxon>
        <taxon>Gammaproteobacteria</taxon>
        <taxon>Vibrionales</taxon>
        <taxon>Vibrionaceae</taxon>
        <taxon>Vibrio</taxon>
    </lineage>
</organism>
<protein>
    <recommendedName>
        <fullName evidence="3">DUF3299 domain-containing protein</fullName>
    </recommendedName>
</protein>
<dbReference type="InterPro" id="IPR021727">
    <property type="entry name" value="DUF3299"/>
</dbReference>
<dbReference type="EMBL" id="BJXK01000006">
    <property type="protein sequence ID" value="GEM79516.1"/>
    <property type="molecule type" value="Genomic_DNA"/>
</dbReference>
<keyword evidence="2" id="KW-1185">Reference proteome</keyword>
<evidence type="ECO:0000313" key="2">
    <source>
        <dbReference type="Proteomes" id="UP000321113"/>
    </source>
</evidence>
<evidence type="ECO:0000313" key="1">
    <source>
        <dbReference type="EMBL" id="GEM79516.1"/>
    </source>
</evidence>
<proteinExistence type="predicted"/>
<comment type="caution">
    <text evidence="1">The sequence shown here is derived from an EMBL/GenBank/DDBJ whole genome shotgun (WGS) entry which is preliminary data.</text>
</comment>
<name>A0A511QRK8_9VIBR</name>
<dbReference type="AlphaFoldDB" id="A0A511QRK8"/>
<reference evidence="1 2" key="1">
    <citation type="submission" date="2019-07" db="EMBL/GenBank/DDBJ databases">
        <title>Whole genome shotgun sequence of Vibrio superstes NBRC 103154.</title>
        <authorList>
            <person name="Hosoyama A."/>
            <person name="Uohara A."/>
            <person name="Ohji S."/>
            <person name="Ichikawa N."/>
        </authorList>
    </citation>
    <scope>NUCLEOTIDE SEQUENCE [LARGE SCALE GENOMIC DNA]</scope>
    <source>
        <strain evidence="1 2">NBRC 103154</strain>
    </source>
</reference>
<dbReference type="Gene3D" id="2.40.50.870">
    <property type="entry name" value="Protein of unknown function (DUF3299)"/>
    <property type="match status" value="1"/>
</dbReference>
<dbReference type="Proteomes" id="UP000321113">
    <property type="component" value="Unassembled WGS sequence"/>
</dbReference>
<dbReference type="Pfam" id="PF11736">
    <property type="entry name" value="DUF3299"/>
    <property type="match status" value="1"/>
</dbReference>
<gene>
    <name evidence="1" type="ORF">VSU01S_17610</name>
</gene>
<dbReference type="RefSeq" id="WP_162892848.1">
    <property type="nucleotide sequence ID" value="NZ_BJXK01000006.1"/>
</dbReference>
<accession>A0A511QRK8</accession>